<evidence type="ECO:0000256" key="1">
    <source>
        <dbReference type="SAM" id="MobiDB-lite"/>
    </source>
</evidence>
<proteinExistence type="predicted"/>
<gene>
    <name evidence="2" type="ORF">CIRG_07796</name>
</gene>
<evidence type="ECO:0000313" key="2">
    <source>
        <dbReference type="EMBL" id="KMP08115.1"/>
    </source>
</evidence>
<dbReference type="AlphaFoldDB" id="A0A0J6YKC1"/>
<dbReference type="Proteomes" id="UP000054565">
    <property type="component" value="Unassembled WGS sequence"/>
</dbReference>
<reference evidence="3" key="1">
    <citation type="journal article" date="2010" name="Genome Res.">
        <title>Population genomic sequencing of Coccidioides fungi reveals recent hybridization and transposon control.</title>
        <authorList>
            <person name="Neafsey D.E."/>
            <person name="Barker B.M."/>
            <person name="Sharpton T.J."/>
            <person name="Stajich J.E."/>
            <person name="Park D.J."/>
            <person name="Whiston E."/>
            <person name="Hung C.-Y."/>
            <person name="McMahan C."/>
            <person name="White J."/>
            <person name="Sykes S."/>
            <person name="Heiman D."/>
            <person name="Young S."/>
            <person name="Zeng Q."/>
            <person name="Abouelleil A."/>
            <person name="Aftuck L."/>
            <person name="Bessette D."/>
            <person name="Brown A."/>
            <person name="FitzGerald M."/>
            <person name="Lui A."/>
            <person name="Macdonald J.P."/>
            <person name="Priest M."/>
            <person name="Orbach M.J."/>
            <person name="Galgiani J.N."/>
            <person name="Kirkland T.N."/>
            <person name="Cole G.T."/>
            <person name="Birren B.W."/>
            <person name="Henn M.R."/>
            <person name="Taylor J.W."/>
            <person name="Rounsley S.D."/>
        </authorList>
    </citation>
    <scope>NUCLEOTIDE SEQUENCE [LARGE SCALE GENOMIC DNA]</scope>
    <source>
        <strain evidence="3">RMSCC 2394</strain>
    </source>
</reference>
<protein>
    <submittedName>
        <fullName evidence="2">Uncharacterized protein</fullName>
    </submittedName>
</protein>
<sequence>MAMSIENAGKRETSAARVASLFRTHFGGFSSQHIMIGYRIVYSTAFPAQPLLEEAAGQAQATMNYGRPEGISGATSCGRAPPAATPAANHGRQRGCRQGTPPEGWAKAGGLSGFVAPATAKQSP</sequence>
<name>A0A0J6YKC1_COCIT</name>
<organism evidence="2 3">
    <name type="scientific">Coccidioides immitis RMSCC 2394</name>
    <dbReference type="NCBI Taxonomy" id="404692"/>
    <lineage>
        <taxon>Eukaryota</taxon>
        <taxon>Fungi</taxon>
        <taxon>Dikarya</taxon>
        <taxon>Ascomycota</taxon>
        <taxon>Pezizomycotina</taxon>
        <taxon>Eurotiomycetes</taxon>
        <taxon>Eurotiomycetidae</taxon>
        <taxon>Onygenales</taxon>
        <taxon>Onygenaceae</taxon>
        <taxon>Coccidioides</taxon>
    </lineage>
</organism>
<accession>A0A0J6YKC1</accession>
<feature type="region of interest" description="Disordered" evidence="1">
    <location>
        <begin position="72"/>
        <end position="124"/>
    </location>
</feature>
<dbReference type="EMBL" id="DS028097">
    <property type="protein sequence ID" value="KMP08115.1"/>
    <property type="molecule type" value="Genomic_DNA"/>
</dbReference>
<evidence type="ECO:0000313" key="3">
    <source>
        <dbReference type="Proteomes" id="UP000054565"/>
    </source>
</evidence>